<dbReference type="EMBL" id="GCHU01013120">
    <property type="protein sequence ID" value="JAG87217.1"/>
    <property type="molecule type" value="Transcribed_RNA"/>
</dbReference>
<dbReference type="PANTHER" id="PTHR32246">
    <property type="entry name" value="INGRESSION PROTEIN FIC1"/>
    <property type="match status" value="1"/>
</dbReference>
<dbReference type="AlphaFoldDB" id="A0A0C9S580"/>
<name>A0A0C9S580_9CONI</name>
<dbReference type="PROSITE" id="PS50004">
    <property type="entry name" value="C2"/>
    <property type="match status" value="1"/>
</dbReference>
<dbReference type="InterPro" id="IPR035892">
    <property type="entry name" value="C2_domain_sf"/>
</dbReference>
<protein>
    <submittedName>
        <fullName evidence="3">TSA: Wollemia nobilis Ref_Wollemi_Transcript_13196_982 transcribed RNA sequence</fullName>
    </submittedName>
</protein>
<dbReference type="PANTHER" id="PTHR32246:SF88">
    <property type="entry name" value="PROTEIN SRC2 HOMOLOG"/>
    <property type="match status" value="1"/>
</dbReference>
<dbReference type="InterPro" id="IPR000008">
    <property type="entry name" value="C2_dom"/>
</dbReference>
<dbReference type="Pfam" id="PF00168">
    <property type="entry name" value="C2"/>
    <property type="match status" value="1"/>
</dbReference>
<evidence type="ECO:0000313" key="3">
    <source>
        <dbReference type="EMBL" id="JAG87217.1"/>
    </source>
</evidence>
<dbReference type="SMART" id="SM00239">
    <property type="entry name" value="C2"/>
    <property type="match status" value="1"/>
</dbReference>
<evidence type="ECO:0000259" key="2">
    <source>
        <dbReference type="PROSITE" id="PS50004"/>
    </source>
</evidence>
<feature type="region of interest" description="Disordered" evidence="1">
    <location>
        <begin position="162"/>
        <end position="202"/>
    </location>
</feature>
<dbReference type="InterPro" id="IPR044750">
    <property type="entry name" value="C2_SRC2/BAP"/>
</dbReference>
<proteinExistence type="predicted"/>
<dbReference type="CDD" id="cd04051">
    <property type="entry name" value="C2_SRC2_like"/>
    <property type="match status" value="1"/>
</dbReference>
<feature type="domain" description="C2" evidence="2">
    <location>
        <begin position="1"/>
        <end position="119"/>
    </location>
</feature>
<sequence>MMKQGRKVHSEPQKRDIEVRIISADDLEDVKRFGKMRCYAVAYIDPHHKTSTQVDDDGGINPVWNEKLLLQADEDLLSDMMAAMTVDIYARGHIRDKVVGTARILIADVIKGGDFSDYSNDPVKCIAVQVWRPLGRPQGILNIWIPPTGRFLLRRLSLSRTARDESLPQVEEKAAESQQEENPTPTLSAAQDKTLPSPTEAE</sequence>
<dbReference type="Gene3D" id="2.60.40.150">
    <property type="entry name" value="C2 domain"/>
    <property type="match status" value="1"/>
</dbReference>
<evidence type="ECO:0000256" key="1">
    <source>
        <dbReference type="SAM" id="MobiDB-lite"/>
    </source>
</evidence>
<organism evidence="3">
    <name type="scientific">Wollemia nobilis</name>
    <dbReference type="NCBI Taxonomy" id="56998"/>
    <lineage>
        <taxon>Eukaryota</taxon>
        <taxon>Viridiplantae</taxon>
        <taxon>Streptophyta</taxon>
        <taxon>Embryophyta</taxon>
        <taxon>Tracheophyta</taxon>
        <taxon>Spermatophyta</taxon>
        <taxon>Pinopsida</taxon>
        <taxon>Pinidae</taxon>
        <taxon>Conifers II</taxon>
        <taxon>Araucariales</taxon>
        <taxon>Araucariaceae</taxon>
        <taxon>Wollemia</taxon>
    </lineage>
</organism>
<feature type="compositionally biased region" description="Polar residues" evidence="1">
    <location>
        <begin position="176"/>
        <end position="202"/>
    </location>
</feature>
<reference evidence="3" key="1">
    <citation type="submission" date="2015-02" db="EMBL/GenBank/DDBJ databases">
        <title>A transcriptome of Wollemia nobilis - a relic of Gondwana.</title>
        <authorList>
            <person name="Chia J.Y."/>
            <person name="Leong Y.S."/>
            <person name="Abdul Karim S."/>
            <person name="Wan Azmi N."/>
            <person name="Hercus R."/>
            <person name="Croft L."/>
        </authorList>
    </citation>
    <scope>NUCLEOTIDE SEQUENCE</scope>
    <source>
        <strain evidence="3">MaeBrown</strain>
        <tissue evidence="3">Leaf</tissue>
    </source>
</reference>
<feature type="compositionally biased region" description="Basic and acidic residues" evidence="1">
    <location>
        <begin position="162"/>
        <end position="175"/>
    </location>
</feature>
<accession>A0A0C9S580</accession>
<dbReference type="SUPFAM" id="SSF49562">
    <property type="entry name" value="C2 domain (Calcium/lipid-binding domain, CaLB)"/>
    <property type="match status" value="1"/>
</dbReference>
<dbReference type="GO" id="GO:0006952">
    <property type="term" value="P:defense response"/>
    <property type="evidence" value="ECO:0007669"/>
    <property type="project" value="InterPro"/>
</dbReference>